<accession>A0ABS6UZM4</accession>
<protein>
    <submittedName>
        <fullName evidence="3">DUF2520 domain-containing protein</fullName>
    </submittedName>
</protein>
<dbReference type="EMBL" id="JADQDK010000001">
    <property type="protein sequence ID" value="MBW0137612.1"/>
    <property type="molecule type" value="Genomic_DNA"/>
</dbReference>
<evidence type="ECO:0000259" key="1">
    <source>
        <dbReference type="Pfam" id="PF10727"/>
    </source>
</evidence>
<dbReference type="InterPro" id="IPR018931">
    <property type="entry name" value="DUF2520"/>
</dbReference>
<dbReference type="PANTHER" id="PTHR40459">
    <property type="entry name" value="CONSERVED HYPOTHETICAL ALANINE AND LEUCINE RICH PROTEIN"/>
    <property type="match status" value="1"/>
</dbReference>
<dbReference type="PANTHER" id="PTHR40459:SF1">
    <property type="entry name" value="CONSERVED HYPOTHETICAL ALANINE AND LEUCINE RICH PROTEIN"/>
    <property type="match status" value="1"/>
</dbReference>
<name>A0ABS6UZM4_9PSEU</name>
<organism evidence="3 4">
    <name type="scientific">Pseudonocardia abyssalis</name>
    <dbReference type="NCBI Taxonomy" id="2792008"/>
    <lineage>
        <taxon>Bacteria</taxon>
        <taxon>Bacillati</taxon>
        <taxon>Actinomycetota</taxon>
        <taxon>Actinomycetes</taxon>
        <taxon>Pseudonocardiales</taxon>
        <taxon>Pseudonocardiaceae</taxon>
        <taxon>Pseudonocardia</taxon>
    </lineage>
</organism>
<evidence type="ECO:0000259" key="2">
    <source>
        <dbReference type="Pfam" id="PF10728"/>
    </source>
</evidence>
<feature type="domain" description="DUF2520" evidence="2">
    <location>
        <begin position="148"/>
        <end position="271"/>
    </location>
</feature>
<dbReference type="Proteomes" id="UP000694287">
    <property type="component" value="Unassembled WGS sequence"/>
</dbReference>
<feature type="domain" description="Putative oxidoreductase/dehydrogenase Rossmann-like" evidence="1">
    <location>
        <begin position="5"/>
        <end position="125"/>
    </location>
</feature>
<dbReference type="Pfam" id="PF10727">
    <property type="entry name" value="Rossmann-like"/>
    <property type="match status" value="1"/>
</dbReference>
<evidence type="ECO:0000313" key="3">
    <source>
        <dbReference type="EMBL" id="MBW0137612.1"/>
    </source>
</evidence>
<dbReference type="InterPro" id="IPR019665">
    <property type="entry name" value="OxRdtase/DH_put_Rossmann_dom"/>
</dbReference>
<dbReference type="Pfam" id="PF10728">
    <property type="entry name" value="DUF2520"/>
    <property type="match status" value="1"/>
</dbReference>
<reference evidence="3 4" key="1">
    <citation type="submission" date="2020-11" db="EMBL/GenBank/DDBJ databases">
        <title>Pseudonocardia abyssalis sp. nov. and Pseudonocardia oceani sp. nov., description and phylogenomic analysis of two novel actinomycetes isolated from the deep Southern Ocean.</title>
        <authorList>
            <person name="Parra J."/>
        </authorList>
    </citation>
    <scope>NUCLEOTIDE SEQUENCE [LARGE SCALE GENOMIC DNA]</scope>
    <source>
        <strain evidence="3 4">KRD-168</strain>
    </source>
</reference>
<gene>
    <name evidence="3" type="ORF">I4I81_25610</name>
</gene>
<sequence>MAVGRPARLAVGVVSAGRVGAVLGAALAAAGHHVVATSGVSRDSVRRAEALLPGVPLKSPDDVVAGVDLALLAVPDDVLPGLVRGFAAAGCFRPGQIVVHTSGAHGVGVLAPAVEHGVLPLALHPVLTFTGRAEDVARLAGACVGVTATEGDEVGWSVGEALVVEMGAEPVRVPEAVRPLYHAALAHGANHLVTLVRDCADLLERAGVHPAERLIAPLLSAALDNALRHGDRALTGPVARGDAGTVAVHLRELDAADPDLARTYRALATRTAHRARAAGLLPDHAAQDVLRTLQEDPT</sequence>
<dbReference type="RefSeq" id="WP_218603145.1">
    <property type="nucleotide sequence ID" value="NZ_JADQDJ010000107.1"/>
</dbReference>
<proteinExistence type="predicted"/>
<evidence type="ECO:0000313" key="4">
    <source>
        <dbReference type="Proteomes" id="UP000694287"/>
    </source>
</evidence>
<comment type="caution">
    <text evidence="3">The sequence shown here is derived from an EMBL/GenBank/DDBJ whole genome shotgun (WGS) entry which is preliminary data.</text>
</comment>
<keyword evidence="4" id="KW-1185">Reference proteome</keyword>